<organism evidence="13">
    <name type="scientific">Picea sitchensis</name>
    <name type="common">Sitka spruce</name>
    <name type="synonym">Pinus sitchensis</name>
    <dbReference type="NCBI Taxonomy" id="3332"/>
    <lineage>
        <taxon>Eukaryota</taxon>
        <taxon>Viridiplantae</taxon>
        <taxon>Streptophyta</taxon>
        <taxon>Embryophyta</taxon>
        <taxon>Tracheophyta</taxon>
        <taxon>Spermatophyta</taxon>
        <taxon>Pinopsida</taxon>
        <taxon>Pinidae</taxon>
        <taxon>Conifers I</taxon>
        <taxon>Pinales</taxon>
        <taxon>Pinaceae</taxon>
        <taxon>Picea</taxon>
    </lineage>
</organism>
<keyword evidence="5" id="KW-1015">Disulfide bond</keyword>
<evidence type="ECO:0000259" key="12">
    <source>
        <dbReference type="PROSITE" id="PS51485"/>
    </source>
</evidence>
<keyword evidence="4 10" id="KW-0472">Membrane</keyword>
<dbReference type="InterPro" id="IPR008972">
    <property type="entry name" value="Cupredoxin"/>
</dbReference>
<dbReference type="Pfam" id="PF02298">
    <property type="entry name" value="Cu_bind_like"/>
    <property type="match status" value="1"/>
</dbReference>
<evidence type="ECO:0000256" key="8">
    <source>
        <dbReference type="ARBA" id="ARBA00035011"/>
    </source>
</evidence>
<evidence type="ECO:0000256" key="1">
    <source>
        <dbReference type="ARBA" id="ARBA00004589"/>
    </source>
</evidence>
<dbReference type="GO" id="GO:0005886">
    <property type="term" value="C:plasma membrane"/>
    <property type="evidence" value="ECO:0007669"/>
    <property type="project" value="TreeGrafter"/>
</dbReference>
<dbReference type="GO" id="GO:0012505">
    <property type="term" value="C:endomembrane system"/>
    <property type="evidence" value="ECO:0007669"/>
    <property type="project" value="UniProtKB-SubCell"/>
</dbReference>
<protein>
    <recommendedName>
        <fullName evidence="12">Phytocyanin domain-containing protein</fullName>
    </recommendedName>
</protein>
<name>A9NSL6_PICSI</name>
<dbReference type="InterPro" id="IPR041846">
    <property type="entry name" value="ENL_dom"/>
</dbReference>
<dbReference type="PANTHER" id="PTHR33021:SF197">
    <property type="entry name" value="EARLY NODULIN-LIKE PROTEIN 13"/>
    <property type="match status" value="1"/>
</dbReference>
<evidence type="ECO:0000313" key="13">
    <source>
        <dbReference type="EMBL" id="ABK23627.1"/>
    </source>
</evidence>
<dbReference type="GO" id="GO:0098552">
    <property type="term" value="C:side of membrane"/>
    <property type="evidence" value="ECO:0007669"/>
    <property type="project" value="UniProtKB-KW"/>
</dbReference>
<feature type="chain" id="PRO_5010821354" description="Phytocyanin domain-containing protein" evidence="11">
    <location>
        <begin position="31"/>
        <end position="210"/>
    </location>
</feature>
<reference evidence="13" key="1">
    <citation type="journal article" date="2008" name="BMC Genomics">
        <title>A conifer genomics resource of 200,000 spruce (Picea spp.) ESTs and 6,464 high-quality, sequence-finished full-length cDNAs for Sitka spruce (Picea sitchensis).</title>
        <authorList>
            <person name="Ralph S.G."/>
            <person name="Chun H.J."/>
            <person name="Kolosova N."/>
            <person name="Cooper D."/>
            <person name="Oddy C."/>
            <person name="Ritland C.E."/>
            <person name="Kirkpatrick R."/>
            <person name="Moore R."/>
            <person name="Barber S."/>
            <person name="Holt R.A."/>
            <person name="Jones S.J."/>
            <person name="Marra M.A."/>
            <person name="Douglas C.J."/>
            <person name="Ritland K."/>
            <person name="Bohlmann J."/>
        </authorList>
    </citation>
    <scope>NUCLEOTIDE SEQUENCE</scope>
    <source>
        <tissue evidence="13">Bark</tissue>
    </source>
</reference>
<dbReference type="Gene3D" id="2.60.40.420">
    <property type="entry name" value="Cupredoxins - blue copper proteins"/>
    <property type="match status" value="1"/>
</dbReference>
<feature type="transmembrane region" description="Helical" evidence="10">
    <location>
        <begin position="189"/>
        <end position="209"/>
    </location>
</feature>
<evidence type="ECO:0000256" key="2">
    <source>
        <dbReference type="ARBA" id="ARBA00022622"/>
    </source>
</evidence>
<evidence type="ECO:0000256" key="10">
    <source>
        <dbReference type="SAM" id="Phobius"/>
    </source>
</evidence>
<evidence type="ECO:0000256" key="6">
    <source>
        <dbReference type="ARBA" id="ARBA00023180"/>
    </source>
</evidence>
<dbReference type="EMBL" id="EF087554">
    <property type="protein sequence ID" value="ABK26792.1"/>
    <property type="molecule type" value="mRNA"/>
</dbReference>
<evidence type="ECO:0000256" key="3">
    <source>
        <dbReference type="ARBA" id="ARBA00022729"/>
    </source>
</evidence>
<sequence>MAFYSGRLSSGEALCVLALCFLLGLQMAAGSDFIVGGNNGWVVPTGSERESFNQWAERLRFHVGDTLLFKYSANQDSVLLVSRDAFQSCNTTSPAASYNDGNTAFKFPRPGPYYFISGAQGHCEKGQKLVVVVMTHRGRHSNGAPAEAPALGSSPALSPAAVLGDEGSPASSPLGAPAVAPASGDSAPLVLSLAPLAVALVSVAGFWALL</sequence>
<keyword evidence="2" id="KW-0336">GPI-anchor</keyword>
<evidence type="ECO:0000256" key="9">
    <source>
        <dbReference type="ARBA" id="ARBA00037868"/>
    </source>
</evidence>
<dbReference type="FunFam" id="2.60.40.420:FF:000010">
    <property type="entry name" value="Early nodulin-like protein 1"/>
    <property type="match status" value="1"/>
</dbReference>
<dbReference type="InterPro" id="IPR039391">
    <property type="entry name" value="Phytocyanin-like"/>
</dbReference>
<dbReference type="PROSITE" id="PS51485">
    <property type="entry name" value="PHYTOCYANIN"/>
    <property type="match status" value="1"/>
</dbReference>
<dbReference type="InterPro" id="IPR003245">
    <property type="entry name" value="Phytocyanin_dom"/>
</dbReference>
<evidence type="ECO:0000256" key="11">
    <source>
        <dbReference type="SAM" id="SignalP"/>
    </source>
</evidence>
<comment type="subcellular location">
    <subcellularLocation>
        <location evidence="9">Endomembrane system</location>
        <topology evidence="9">Lipid-anchor</topology>
    </subcellularLocation>
    <subcellularLocation>
        <location evidence="1">Membrane</location>
        <topology evidence="1">Lipid-anchor</topology>
        <topology evidence="1">GPI-anchor</topology>
    </subcellularLocation>
</comment>
<dbReference type="EMBL" id="EF084306">
    <property type="protein sequence ID" value="ABK23627.1"/>
    <property type="molecule type" value="mRNA"/>
</dbReference>
<comment type="similarity">
    <text evidence="8">Belongs to the early nodulin-like (ENODL) family.</text>
</comment>
<proteinExistence type="evidence at transcript level"/>
<dbReference type="CDD" id="cd11019">
    <property type="entry name" value="OsENODL1_like"/>
    <property type="match status" value="1"/>
</dbReference>
<accession>A9NSL6</accession>
<keyword evidence="6" id="KW-0325">Glycoprotein</keyword>
<evidence type="ECO:0000256" key="7">
    <source>
        <dbReference type="ARBA" id="ARBA00023288"/>
    </source>
</evidence>
<evidence type="ECO:0000256" key="4">
    <source>
        <dbReference type="ARBA" id="ARBA00023136"/>
    </source>
</evidence>
<feature type="signal peptide" evidence="11">
    <location>
        <begin position="1"/>
        <end position="30"/>
    </location>
</feature>
<keyword evidence="10" id="KW-0812">Transmembrane</keyword>
<keyword evidence="10" id="KW-1133">Transmembrane helix</keyword>
<keyword evidence="3 11" id="KW-0732">Signal</keyword>
<dbReference type="PANTHER" id="PTHR33021">
    <property type="entry name" value="BLUE COPPER PROTEIN"/>
    <property type="match status" value="1"/>
</dbReference>
<dbReference type="AlphaFoldDB" id="A9NSL6"/>
<dbReference type="OMA" id="GYEKCNT"/>
<feature type="domain" description="Phytocyanin" evidence="12">
    <location>
        <begin position="31"/>
        <end position="135"/>
    </location>
</feature>
<evidence type="ECO:0000256" key="5">
    <source>
        <dbReference type="ARBA" id="ARBA00023157"/>
    </source>
</evidence>
<dbReference type="SUPFAM" id="SSF49503">
    <property type="entry name" value="Cupredoxins"/>
    <property type="match status" value="1"/>
</dbReference>
<dbReference type="GO" id="GO:0009055">
    <property type="term" value="F:electron transfer activity"/>
    <property type="evidence" value="ECO:0007669"/>
    <property type="project" value="InterPro"/>
</dbReference>
<keyword evidence="7" id="KW-0449">Lipoprotein</keyword>